<dbReference type="Gene3D" id="3.40.50.150">
    <property type="entry name" value="Vaccinia Virus protein VP39"/>
    <property type="match status" value="1"/>
</dbReference>
<dbReference type="EMBL" id="LXQE01000107">
    <property type="protein sequence ID" value="RCJ38949.1"/>
    <property type="molecule type" value="Genomic_DNA"/>
</dbReference>
<evidence type="ECO:0000313" key="1">
    <source>
        <dbReference type="EMBL" id="RCJ38949.1"/>
    </source>
</evidence>
<dbReference type="Proteomes" id="UP000252085">
    <property type="component" value="Unassembled WGS sequence"/>
</dbReference>
<name>A0A367RSF2_NOSPU</name>
<accession>A0A367RSF2</accession>
<comment type="caution">
    <text evidence="1">The sequence shown here is derived from an EMBL/GenBank/DDBJ whole genome shotgun (WGS) entry which is preliminary data.</text>
</comment>
<dbReference type="Pfam" id="PF13489">
    <property type="entry name" value="Methyltransf_23"/>
    <property type="match status" value="1"/>
</dbReference>
<evidence type="ECO:0008006" key="3">
    <source>
        <dbReference type="Google" id="ProtNLM"/>
    </source>
</evidence>
<dbReference type="AlphaFoldDB" id="A0A367RSF2"/>
<dbReference type="InterPro" id="IPR029063">
    <property type="entry name" value="SAM-dependent_MTases_sf"/>
</dbReference>
<proteinExistence type="predicted"/>
<dbReference type="SUPFAM" id="SSF53335">
    <property type="entry name" value="S-adenosyl-L-methionine-dependent methyltransferases"/>
    <property type="match status" value="1"/>
</dbReference>
<organism evidence="1 2">
    <name type="scientific">Nostoc punctiforme NIES-2108</name>
    <dbReference type="NCBI Taxonomy" id="1356359"/>
    <lineage>
        <taxon>Bacteria</taxon>
        <taxon>Bacillati</taxon>
        <taxon>Cyanobacteriota</taxon>
        <taxon>Cyanophyceae</taxon>
        <taxon>Nostocales</taxon>
        <taxon>Nostocaceae</taxon>
        <taxon>Nostoc</taxon>
    </lineage>
</organism>
<evidence type="ECO:0000313" key="2">
    <source>
        <dbReference type="Proteomes" id="UP000252085"/>
    </source>
</evidence>
<protein>
    <recommendedName>
        <fullName evidence="3">Methyltransferase domain-containing protein</fullName>
    </recommendedName>
</protein>
<reference evidence="1 2" key="1">
    <citation type="submission" date="2016-04" db="EMBL/GenBank/DDBJ databases">
        <authorList>
            <person name="Evans L.H."/>
            <person name="Alamgir A."/>
            <person name="Owens N."/>
            <person name="Weber N.D."/>
            <person name="Virtaneva K."/>
            <person name="Barbian K."/>
            <person name="Babar A."/>
            <person name="Rosenke K."/>
        </authorList>
    </citation>
    <scope>NUCLEOTIDE SEQUENCE [LARGE SCALE GENOMIC DNA]</scope>
    <source>
        <strain evidence="1">NIES-2108</strain>
    </source>
</reference>
<dbReference type="CDD" id="cd02440">
    <property type="entry name" value="AdoMet_MTases"/>
    <property type="match status" value="1"/>
</dbReference>
<gene>
    <name evidence="1" type="ORF">A6769_07875</name>
</gene>
<sequence>MQSNDYQSEQASNSSQLQTWFDAQQDEIEVAYLSSKNSYQQSGWGSTPERWQFARKLILKAVNKSGTFLDLGCANGLLLECLMQWAGEQGFYLTPYGVDISLQLVELARKRLPAFATNLVVANAFTLQTPMQYDFVHTLLEYVPENLHLEYLRRLLEQLVAPAGRLIVSSYSSRSRGIIPLDIETYLRQLGFTVEGSVIAQEVDGWILTRVAWIEKVL</sequence>